<dbReference type="Proteomes" id="UP000887565">
    <property type="component" value="Unplaced"/>
</dbReference>
<organism evidence="2 3">
    <name type="scientific">Romanomermis culicivorax</name>
    <name type="common">Nematode worm</name>
    <dbReference type="NCBI Taxonomy" id="13658"/>
    <lineage>
        <taxon>Eukaryota</taxon>
        <taxon>Metazoa</taxon>
        <taxon>Ecdysozoa</taxon>
        <taxon>Nematoda</taxon>
        <taxon>Enoplea</taxon>
        <taxon>Dorylaimia</taxon>
        <taxon>Mermithida</taxon>
        <taxon>Mermithoidea</taxon>
        <taxon>Mermithidae</taxon>
        <taxon>Romanomermis</taxon>
    </lineage>
</organism>
<sequence length="112" mass="13038">MELRQKAKLEIYLILMELRQKAKLESPKEDTNLEGRRLTPHDLDQMCYHQIYALAYKFALESATQWDRVDLPEHNQQMFLGCPVEQDEPVLKQNSNGSSPTDHGIAQECYSE</sequence>
<evidence type="ECO:0000256" key="1">
    <source>
        <dbReference type="SAM" id="MobiDB-lite"/>
    </source>
</evidence>
<proteinExistence type="predicted"/>
<protein>
    <submittedName>
        <fullName evidence="3">Uncharacterized protein</fullName>
    </submittedName>
</protein>
<reference evidence="3" key="1">
    <citation type="submission" date="2022-11" db="UniProtKB">
        <authorList>
            <consortium name="WormBaseParasite"/>
        </authorList>
    </citation>
    <scope>IDENTIFICATION</scope>
</reference>
<feature type="compositionally biased region" description="Polar residues" evidence="1">
    <location>
        <begin position="92"/>
        <end position="101"/>
    </location>
</feature>
<keyword evidence="2" id="KW-1185">Reference proteome</keyword>
<evidence type="ECO:0000313" key="2">
    <source>
        <dbReference type="Proteomes" id="UP000887565"/>
    </source>
</evidence>
<feature type="region of interest" description="Disordered" evidence="1">
    <location>
        <begin position="89"/>
        <end position="112"/>
    </location>
</feature>
<accession>A0A915JUJ9</accession>
<dbReference type="AlphaFoldDB" id="A0A915JUJ9"/>
<name>A0A915JUJ9_ROMCU</name>
<dbReference type="WBParaSite" id="nRc.2.0.1.t29744-RA">
    <property type="protein sequence ID" value="nRc.2.0.1.t29744-RA"/>
    <property type="gene ID" value="nRc.2.0.1.g29744"/>
</dbReference>
<evidence type="ECO:0000313" key="3">
    <source>
        <dbReference type="WBParaSite" id="nRc.2.0.1.t29744-RA"/>
    </source>
</evidence>